<evidence type="ECO:0000259" key="3">
    <source>
        <dbReference type="Pfam" id="PF14327"/>
    </source>
</evidence>
<feature type="compositionally biased region" description="Polar residues" evidence="1">
    <location>
        <begin position="182"/>
        <end position="208"/>
    </location>
</feature>
<feature type="compositionally biased region" description="Polar residues" evidence="1">
    <location>
        <begin position="342"/>
        <end position="351"/>
    </location>
</feature>
<feature type="region of interest" description="Disordered" evidence="1">
    <location>
        <begin position="246"/>
        <end position="379"/>
    </location>
</feature>
<feature type="compositionally biased region" description="Pro residues" evidence="1">
    <location>
        <begin position="318"/>
        <end position="329"/>
    </location>
</feature>
<comment type="caution">
    <text evidence="4">The sequence shown here is derived from an EMBL/GenBank/DDBJ whole genome shotgun (WGS) entry which is preliminary data.</text>
</comment>
<protein>
    <submittedName>
        <fullName evidence="4">Uncharacterized protein</fullName>
    </submittedName>
</protein>
<evidence type="ECO:0000256" key="1">
    <source>
        <dbReference type="SAM" id="MobiDB-lite"/>
    </source>
</evidence>
<proteinExistence type="predicted"/>
<gene>
    <name evidence="4" type="ORF">HPP92_004393</name>
</gene>
<feature type="compositionally biased region" description="Low complexity" evidence="1">
    <location>
        <begin position="301"/>
        <end position="317"/>
    </location>
</feature>
<feature type="domain" description="Cleavage stimulation factor subunit 2 hinge" evidence="3">
    <location>
        <begin position="48"/>
        <end position="119"/>
    </location>
</feature>
<dbReference type="Pfam" id="PF14304">
    <property type="entry name" value="CSTF_C"/>
    <property type="match status" value="1"/>
</dbReference>
<dbReference type="EMBL" id="JADCNM010000002">
    <property type="protein sequence ID" value="KAG0493399.1"/>
    <property type="molecule type" value="Genomic_DNA"/>
</dbReference>
<dbReference type="PANTHER" id="PTHR47866:SF2">
    <property type="entry name" value="HYDROXYPROLINE-RICH GLYCOPROTEIN FAMILY PROTEIN"/>
    <property type="match status" value="1"/>
</dbReference>
<sequence>MFGLVEHYRDPTAEGEGQKLDHLQLRTATQYLYFVGEKLEKQATMAARQQPQQQLSGDGFTSHIAGMSKSQLYDIMSQMKVLIDQNPKQARQILIDNPLLTRALFQAQIMLGMVQPPQVMPNVQQHAFPQQQVTQIGQKPISQTTQSLPAHAGLQVQSSSAQPSVPARQQQQTQPSIPITSASLPPSNFQPSPVISSPAHLSQPSTGYFGSHPAPPSHTSQIHNIPIPPAHPHYPILQSHIPMVSQAQSSLQNPGIFHQPLQPPLPQQPRPPMQPFPHQPSSQMLHNLGFQPSSKPQPLLSQHLFHSSSVPSSSFPQGQPPLPSQPPPQQLYQGGPPIASDFRNQPGTSMQPERRPWIPGLTEKPTAGVQLPGPTSVPLGQIAPSPSALPPRLPLLSPEMEKAVLQQVLSLTPEQINLLPPEQRNQVLEIQEILR</sequence>
<dbReference type="AlphaFoldDB" id="A0A835RKY8"/>
<accession>A0A835RKY8</accession>
<dbReference type="Pfam" id="PF14327">
    <property type="entry name" value="CSTF2_hinge"/>
    <property type="match status" value="1"/>
</dbReference>
<organism evidence="4 5">
    <name type="scientific">Vanilla planifolia</name>
    <name type="common">Vanilla</name>
    <dbReference type="NCBI Taxonomy" id="51239"/>
    <lineage>
        <taxon>Eukaryota</taxon>
        <taxon>Viridiplantae</taxon>
        <taxon>Streptophyta</taxon>
        <taxon>Embryophyta</taxon>
        <taxon>Tracheophyta</taxon>
        <taxon>Spermatophyta</taxon>
        <taxon>Magnoliopsida</taxon>
        <taxon>Liliopsida</taxon>
        <taxon>Asparagales</taxon>
        <taxon>Orchidaceae</taxon>
        <taxon>Vanilloideae</taxon>
        <taxon>Vanilleae</taxon>
        <taxon>Vanilla</taxon>
    </lineage>
</organism>
<name>A0A835RKY8_VANPL</name>
<feature type="compositionally biased region" description="Pro residues" evidence="1">
    <location>
        <begin position="261"/>
        <end position="278"/>
    </location>
</feature>
<feature type="compositionally biased region" description="Polar residues" evidence="1">
    <location>
        <begin position="130"/>
        <end position="148"/>
    </location>
</feature>
<feature type="compositionally biased region" description="Polar residues" evidence="1">
    <location>
        <begin position="290"/>
        <end position="300"/>
    </location>
</feature>
<dbReference type="InterPro" id="IPR025742">
    <property type="entry name" value="CSTF2_hinge"/>
</dbReference>
<dbReference type="Gene3D" id="1.10.20.70">
    <property type="entry name" value="Transcription termination and cleavage factor, C-terminal domain"/>
    <property type="match status" value="1"/>
</dbReference>
<dbReference type="InterPro" id="IPR026896">
    <property type="entry name" value="CSTF_C"/>
</dbReference>
<feature type="compositionally biased region" description="Low complexity" evidence="1">
    <location>
        <begin position="155"/>
        <end position="181"/>
    </location>
</feature>
<evidence type="ECO:0000259" key="2">
    <source>
        <dbReference type="Pfam" id="PF14304"/>
    </source>
</evidence>
<dbReference type="OrthoDB" id="272703at2759"/>
<dbReference type="GO" id="GO:0031124">
    <property type="term" value="P:mRNA 3'-end processing"/>
    <property type="evidence" value="ECO:0007669"/>
    <property type="project" value="InterPro"/>
</dbReference>
<feature type="region of interest" description="Disordered" evidence="1">
    <location>
        <begin position="130"/>
        <end position="234"/>
    </location>
</feature>
<reference evidence="4 5" key="1">
    <citation type="journal article" date="2020" name="Nat. Food">
        <title>A phased Vanilla planifolia genome enables genetic improvement of flavour and production.</title>
        <authorList>
            <person name="Hasing T."/>
            <person name="Tang H."/>
            <person name="Brym M."/>
            <person name="Khazi F."/>
            <person name="Huang T."/>
            <person name="Chambers A.H."/>
        </authorList>
    </citation>
    <scope>NUCLEOTIDE SEQUENCE [LARGE SCALE GENOMIC DNA]</scope>
    <source>
        <tissue evidence="4">Leaf</tissue>
    </source>
</reference>
<feature type="domain" description="Transcription termination and cleavage factor C-terminal" evidence="2">
    <location>
        <begin position="403"/>
        <end position="432"/>
    </location>
</feature>
<evidence type="ECO:0000313" key="4">
    <source>
        <dbReference type="EMBL" id="KAG0493399.1"/>
    </source>
</evidence>
<dbReference type="Gene3D" id="1.25.40.630">
    <property type="match status" value="1"/>
</dbReference>
<dbReference type="PANTHER" id="PTHR47866">
    <property type="entry name" value="HYDROXYPROLINE-RICH GLYCOPROTEIN FAMILY PROTEIN"/>
    <property type="match status" value="1"/>
</dbReference>
<evidence type="ECO:0000313" key="5">
    <source>
        <dbReference type="Proteomes" id="UP000639772"/>
    </source>
</evidence>
<dbReference type="InterPro" id="IPR038192">
    <property type="entry name" value="CSTF_C_sf"/>
</dbReference>
<dbReference type="Proteomes" id="UP000639772">
    <property type="component" value="Unassembled WGS sequence"/>
</dbReference>